<dbReference type="InterPro" id="IPR029235">
    <property type="entry name" value="FAME"/>
</dbReference>
<dbReference type="Proteomes" id="UP001652627">
    <property type="component" value="Chromosome 4"/>
</dbReference>
<keyword evidence="2" id="KW-1185">Reference proteome</keyword>
<dbReference type="PANTHER" id="PTHR16065:SF2">
    <property type="entry name" value="COILED-COIL DOMAIN CONTAINING 198"/>
    <property type="match status" value="1"/>
</dbReference>
<dbReference type="Pfam" id="PF15398">
    <property type="entry name" value="DUF4619"/>
    <property type="match status" value="1"/>
</dbReference>
<accession>A0ABM4EGE6</accession>
<dbReference type="GeneID" id="106486563"/>
<proteinExistence type="predicted"/>
<feature type="compositionally biased region" description="Polar residues" evidence="1">
    <location>
        <begin position="185"/>
        <end position="206"/>
    </location>
</feature>
<feature type="compositionally biased region" description="Basic and acidic residues" evidence="1">
    <location>
        <begin position="169"/>
        <end position="178"/>
    </location>
</feature>
<evidence type="ECO:0000313" key="2">
    <source>
        <dbReference type="Proteomes" id="UP001652627"/>
    </source>
</evidence>
<dbReference type="PANTHER" id="PTHR16065">
    <property type="entry name" value="COILED-COIL DOMAIN CONTAINING 198"/>
    <property type="match status" value="1"/>
</dbReference>
<evidence type="ECO:0000256" key="1">
    <source>
        <dbReference type="SAM" id="MobiDB-lite"/>
    </source>
</evidence>
<evidence type="ECO:0000313" key="3">
    <source>
        <dbReference type="RefSeq" id="XP_067151755.1"/>
    </source>
</evidence>
<name>A0ABM4EGE6_9AVES</name>
<organism evidence="2 3">
    <name type="scientific">Apteryx mantelli</name>
    <name type="common">North Island brown kiwi</name>
    <dbReference type="NCBI Taxonomy" id="2696672"/>
    <lineage>
        <taxon>Eukaryota</taxon>
        <taxon>Metazoa</taxon>
        <taxon>Chordata</taxon>
        <taxon>Craniata</taxon>
        <taxon>Vertebrata</taxon>
        <taxon>Euteleostomi</taxon>
        <taxon>Archelosauria</taxon>
        <taxon>Archosauria</taxon>
        <taxon>Dinosauria</taxon>
        <taxon>Saurischia</taxon>
        <taxon>Theropoda</taxon>
        <taxon>Coelurosauria</taxon>
        <taxon>Aves</taxon>
        <taxon>Palaeognathae</taxon>
        <taxon>Apterygiformes</taxon>
        <taxon>Apterygidae</taxon>
        <taxon>Apteryx</taxon>
    </lineage>
</organism>
<sequence>MGLSSSRTRHRVTKVAPARAGGDLPLSPYVSVPHWFSHMPQEASEQEKATFPRQLPPLRETGYGRATAGPRPLSFNTMLEKGDTSIIKQHPPRRPQKLEPAGLLAAEKLLSQQDTAATPKAKALEKRGQTLKHVPGRRQHLHKLQMLDLNRRRREAELKRNLHREAKINKQKIKEFNPKKVLGNLQRSNSSESQDLTPAEHNQTFNGDCGNTWDRQFSGQHDRAESSPSKSSKVDLWFCWEQPTRDLFWDSSSTDSEDWEREGKKFYHKPTLVRTKTERIPLFNEFIFDKDL</sequence>
<dbReference type="RefSeq" id="XP_067151755.1">
    <property type="nucleotide sequence ID" value="XM_067295654.1"/>
</dbReference>
<reference evidence="3" key="1">
    <citation type="submission" date="2025-08" db="UniProtKB">
        <authorList>
            <consortium name="RefSeq"/>
        </authorList>
    </citation>
    <scope>IDENTIFICATION</scope>
    <source>
        <tissue evidence="3">Blood</tissue>
    </source>
</reference>
<protein>
    <submittedName>
        <fullName evidence="3">Factor associated with metabolism and energy isoform X1</fullName>
    </submittedName>
</protein>
<feature type="region of interest" description="Disordered" evidence="1">
    <location>
        <begin position="55"/>
        <end position="74"/>
    </location>
</feature>
<feature type="region of interest" description="Disordered" evidence="1">
    <location>
        <begin position="169"/>
        <end position="229"/>
    </location>
</feature>
<gene>
    <name evidence="3" type="primary">CCDC198</name>
</gene>